<dbReference type="EMBL" id="FNLM01000034">
    <property type="protein sequence ID" value="SDU64902.1"/>
    <property type="molecule type" value="Genomic_DNA"/>
</dbReference>
<dbReference type="AlphaFoldDB" id="A0A1H2K8J6"/>
<feature type="region of interest" description="Disordered" evidence="1">
    <location>
        <begin position="34"/>
        <end position="55"/>
    </location>
</feature>
<proteinExistence type="predicted"/>
<feature type="compositionally biased region" description="Basic and acidic residues" evidence="1">
    <location>
        <begin position="44"/>
        <end position="55"/>
    </location>
</feature>
<protein>
    <submittedName>
        <fullName evidence="2">Uncharacterized protein</fullName>
    </submittedName>
</protein>
<name>A0A1H2K8J6_9ACTN</name>
<evidence type="ECO:0000256" key="1">
    <source>
        <dbReference type="SAM" id="MobiDB-lite"/>
    </source>
</evidence>
<dbReference type="STRING" id="158898.SAMN04488548_1342962"/>
<gene>
    <name evidence="2" type="ORF">SAMN04488548_1342962</name>
</gene>
<evidence type="ECO:0000313" key="3">
    <source>
        <dbReference type="Proteomes" id="UP000183180"/>
    </source>
</evidence>
<accession>A0A1H2K8J6</accession>
<reference evidence="2 3" key="1">
    <citation type="submission" date="2016-10" db="EMBL/GenBank/DDBJ databases">
        <authorList>
            <person name="de Groot N.N."/>
        </authorList>
    </citation>
    <scope>NUCLEOTIDE SEQUENCE [LARGE SCALE GENOMIC DNA]</scope>
    <source>
        <strain evidence="2 3">DSM 44215</strain>
    </source>
</reference>
<evidence type="ECO:0000313" key="2">
    <source>
        <dbReference type="EMBL" id="SDU64902.1"/>
    </source>
</evidence>
<dbReference type="Proteomes" id="UP000183180">
    <property type="component" value="Unassembled WGS sequence"/>
</dbReference>
<sequence>MSRETREMKPLPGVLTTAERIRNRRCLWCEWHPEAQGHAPDCPTRLHDKETQSGA</sequence>
<dbReference type="OrthoDB" id="9767721at2"/>
<organism evidence="2 3">
    <name type="scientific">Gordonia westfalica</name>
    <dbReference type="NCBI Taxonomy" id="158898"/>
    <lineage>
        <taxon>Bacteria</taxon>
        <taxon>Bacillati</taxon>
        <taxon>Actinomycetota</taxon>
        <taxon>Actinomycetes</taxon>
        <taxon>Mycobacteriales</taxon>
        <taxon>Gordoniaceae</taxon>
        <taxon>Gordonia</taxon>
    </lineage>
</organism>
<dbReference type="RefSeq" id="WP_159441568.1">
    <property type="nucleotide sequence ID" value="NZ_FNLM01000034.1"/>
</dbReference>